<dbReference type="EC" id="2.1.1.37" evidence="2"/>
<keyword evidence="7" id="KW-0539">Nucleus</keyword>
<name>A0A8E2FDX6_9PEZI</name>
<evidence type="ECO:0000256" key="3">
    <source>
        <dbReference type="ARBA" id="ARBA00022603"/>
    </source>
</evidence>
<organism evidence="11 12">
    <name type="scientific">Glonium stellatum</name>
    <dbReference type="NCBI Taxonomy" id="574774"/>
    <lineage>
        <taxon>Eukaryota</taxon>
        <taxon>Fungi</taxon>
        <taxon>Dikarya</taxon>
        <taxon>Ascomycota</taxon>
        <taxon>Pezizomycotina</taxon>
        <taxon>Dothideomycetes</taxon>
        <taxon>Pleosporomycetidae</taxon>
        <taxon>Gloniales</taxon>
        <taxon>Gloniaceae</taxon>
        <taxon>Glonium</taxon>
    </lineage>
</organism>
<evidence type="ECO:0000256" key="7">
    <source>
        <dbReference type="ARBA" id="ARBA00023242"/>
    </source>
</evidence>
<dbReference type="GO" id="GO:0005634">
    <property type="term" value="C:nucleus"/>
    <property type="evidence" value="ECO:0007669"/>
    <property type="project" value="UniProtKB-SubCell"/>
</dbReference>
<evidence type="ECO:0000256" key="8">
    <source>
        <dbReference type="PROSITE-ProRule" id="PRU01016"/>
    </source>
</evidence>
<dbReference type="InterPro" id="IPR057215">
    <property type="entry name" value="DUF7893"/>
</dbReference>
<feature type="domain" description="BAH" evidence="10">
    <location>
        <begin position="366"/>
        <end position="487"/>
    </location>
</feature>
<evidence type="ECO:0000256" key="1">
    <source>
        <dbReference type="ARBA" id="ARBA00004123"/>
    </source>
</evidence>
<sequence>MIMPGVYDKKEPSLPYVTNGSSPSMDVRSTSPADGRRFYQTKNGICSLHYVKPSDLTFPKSQYDGWKPPLPPYAENLAIDDLEASRTQNHGLRVCQNSANQGEEHVTFRLENFKVYRPYTNQNDDFELEPLNVLNTKAGANELLFDGVLVSGDTQRYVERAHFRILSIEGYGDCGLHTVSRNIYIQSSAGGPCEIWYRLGAPAEEYQRYHDHFLWLADFAKHFVDYLIDHSDVILEDFRIRFYAWIMDRHTNDPAFLRWFTKYGRTDFRVAVSANVEFLYNESFNLNDDFYNEPIWDECAPWRFSAIKEQQMLTEKTIATPHVYECFKRMYFGGKLEMRLPVPEVTLQQQERQASLGFLQDGNFLAEPSMGDVVGVERDKRTKWNQSADIWLAYIQRTHRNRQGELLLDVIWLYRPADTTISTMTYPIQNELFLSDHCNCKYGEPAIKASEIVCQPTVEWFPKSLNTETYFIRQKYGTESNAFTSLKESDKTCSCSMLHESSFNKVVEKYKPGDCVYIFENTGKGTSRKSILEPVVIVGFVPKIQAVTVRGLLRRARDCADLDASSAYYSRRGARPNELVWTNQTFNVRADLIERRCYVRFFTADDVRAEKIPAPYNRDGAVDCFYICCKLITTHGKNRIRALEVPFPLIHEGFDPYDSKRLPMSALSMFSGGGNFDRALEECGAVKFCTAVDISQAAAHTWLANSCKSVAPAQIYLGSVDDYSKNILDGCVMENIPRIGQIDFISAGSPCPGFSPLQKDKRSDQSLGNASHVTSFASFIDLYRPKYAILENVAHMAYKMEGLDEEKVCSQLIGCLVAMGYQVQQFLIDGWSYGSSQKRSRLFVSVAAPGLVPLEPPPITHSHPPRTPNRSLGKLPNGECFGKRQFNVTTPFNFISAEESTKDLPMIGDSRVQGCIQFPDHRNLRVLKSFERYLISLIPVRPTKQTFMDACRNNIMPEPFIEARSKWGKHQSCAKSTVWGRIDPLNLFATITTKCSPQDAFGGRVLHWKEHRVMTIQEARRAQGIPDNEVILGTLNEKWKIIGNGVDRHAALALGMSLRQAWLFNQADTPCNPLRVDMMSHTAFENDSSDWMLINGIRKITGVASRLMKERALTKKLENGMHIAESVTIKKDKVSRKTQMFEETLDTLSIVSETIIETMRRLPIDPKNASKLDHVLISMPAPITPSSHQRGRKNGEMGRASSLSRKHTRSTSPQLDQTVERKKTRHTGHIANFMPLDWSKVPERTIRRKELLIP</sequence>
<dbReference type="Pfam" id="PF25423">
    <property type="entry name" value="DUF7893"/>
    <property type="match status" value="1"/>
</dbReference>
<evidence type="ECO:0000313" key="12">
    <source>
        <dbReference type="Proteomes" id="UP000250140"/>
    </source>
</evidence>
<dbReference type="InterPro" id="IPR001525">
    <property type="entry name" value="C5_MeTfrase"/>
</dbReference>
<dbReference type="InterPro" id="IPR018117">
    <property type="entry name" value="C5_DNA_meth_AS"/>
</dbReference>
<keyword evidence="3 8" id="KW-0489">Methyltransferase</keyword>
<evidence type="ECO:0000256" key="9">
    <source>
        <dbReference type="SAM" id="MobiDB-lite"/>
    </source>
</evidence>
<dbReference type="PANTHER" id="PTHR10629">
    <property type="entry name" value="CYTOSINE-SPECIFIC METHYLTRANSFERASE"/>
    <property type="match status" value="1"/>
</dbReference>
<keyword evidence="6" id="KW-0238">DNA-binding</keyword>
<dbReference type="GO" id="GO:0003677">
    <property type="term" value="F:DNA binding"/>
    <property type="evidence" value="ECO:0007669"/>
    <property type="project" value="UniProtKB-KW"/>
</dbReference>
<dbReference type="GO" id="GO:0003682">
    <property type="term" value="F:chromatin binding"/>
    <property type="evidence" value="ECO:0007669"/>
    <property type="project" value="InterPro"/>
</dbReference>
<evidence type="ECO:0000256" key="2">
    <source>
        <dbReference type="ARBA" id="ARBA00011975"/>
    </source>
</evidence>
<feature type="region of interest" description="Disordered" evidence="9">
    <location>
        <begin position="12"/>
        <end position="33"/>
    </location>
</feature>
<reference evidence="11 12" key="1">
    <citation type="journal article" date="2016" name="Nat. Commun.">
        <title>Ectomycorrhizal ecology is imprinted in the genome of the dominant symbiotic fungus Cenococcum geophilum.</title>
        <authorList>
            <consortium name="DOE Joint Genome Institute"/>
            <person name="Peter M."/>
            <person name="Kohler A."/>
            <person name="Ohm R.A."/>
            <person name="Kuo A."/>
            <person name="Krutzmann J."/>
            <person name="Morin E."/>
            <person name="Arend M."/>
            <person name="Barry K.W."/>
            <person name="Binder M."/>
            <person name="Choi C."/>
            <person name="Clum A."/>
            <person name="Copeland A."/>
            <person name="Grisel N."/>
            <person name="Haridas S."/>
            <person name="Kipfer T."/>
            <person name="LaButti K."/>
            <person name="Lindquist E."/>
            <person name="Lipzen A."/>
            <person name="Maire R."/>
            <person name="Meier B."/>
            <person name="Mihaltcheva S."/>
            <person name="Molinier V."/>
            <person name="Murat C."/>
            <person name="Poggeler S."/>
            <person name="Quandt C.A."/>
            <person name="Sperisen C."/>
            <person name="Tritt A."/>
            <person name="Tisserant E."/>
            <person name="Crous P.W."/>
            <person name="Henrissat B."/>
            <person name="Nehls U."/>
            <person name="Egli S."/>
            <person name="Spatafora J.W."/>
            <person name="Grigoriev I.V."/>
            <person name="Martin F.M."/>
        </authorList>
    </citation>
    <scope>NUCLEOTIDE SEQUENCE [LARGE SCALE GENOMIC DNA]</scope>
    <source>
        <strain evidence="11 12">CBS 207.34</strain>
    </source>
</reference>
<dbReference type="Gene3D" id="3.90.120.10">
    <property type="entry name" value="DNA Methylase, subunit A, domain 2"/>
    <property type="match status" value="1"/>
</dbReference>
<dbReference type="Pfam" id="PF00145">
    <property type="entry name" value="DNA_methylase"/>
    <property type="match status" value="1"/>
</dbReference>
<protein>
    <recommendedName>
        <fullName evidence="2">DNA (cytosine-5-)-methyltransferase</fullName>
        <ecNumber evidence="2">2.1.1.37</ecNumber>
    </recommendedName>
</protein>
<feature type="region of interest" description="Disordered" evidence="9">
    <location>
        <begin position="1181"/>
        <end position="1230"/>
    </location>
</feature>
<dbReference type="InterPro" id="IPR029063">
    <property type="entry name" value="SAM-dependent_MTases_sf"/>
</dbReference>
<dbReference type="GO" id="GO:0003886">
    <property type="term" value="F:DNA (cytosine-5-)-methyltransferase activity"/>
    <property type="evidence" value="ECO:0007669"/>
    <property type="project" value="UniProtKB-EC"/>
</dbReference>
<comment type="similarity">
    <text evidence="8">Belongs to the class I-like SAM-binding methyltransferase superfamily. C5-methyltransferase family.</text>
</comment>
<evidence type="ECO:0000256" key="4">
    <source>
        <dbReference type="ARBA" id="ARBA00022679"/>
    </source>
</evidence>
<dbReference type="SUPFAM" id="SSF53335">
    <property type="entry name" value="S-adenosyl-L-methionine-dependent methyltransferases"/>
    <property type="match status" value="1"/>
</dbReference>
<dbReference type="InterPro" id="IPR001025">
    <property type="entry name" value="BAH_dom"/>
</dbReference>
<dbReference type="Proteomes" id="UP000250140">
    <property type="component" value="Unassembled WGS sequence"/>
</dbReference>
<dbReference type="PROSITE" id="PS00094">
    <property type="entry name" value="C5_MTASE_1"/>
    <property type="match status" value="1"/>
</dbReference>
<dbReference type="EMBL" id="KV748450">
    <property type="protein sequence ID" value="OCL15421.1"/>
    <property type="molecule type" value="Genomic_DNA"/>
</dbReference>
<feature type="active site" evidence="8">
    <location>
        <position position="751"/>
    </location>
</feature>
<accession>A0A8E2FDX6</accession>
<dbReference type="PANTHER" id="PTHR10629:SF54">
    <property type="entry name" value="DNA METHYLTRANSFERASE DIM-2"/>
    <property type="match status" value="1"/>
</dbReference>
<proteinExistence type="inferred from homology"/>
<keyword evidence="5 8" id="KW-0949">S-adenosyl-L-methionine</keyword>
<dbReference type="InterPro" id="IPR050390">
    <property type="entry name" value="C5-Methyltransferase"/>
</dbReference>
<dbReference type="Gene3D" id="3.40.50.150">
    <property type="entry name" value="Vaccinia Virus protein VP39"/>
    <property type="match status" value="1"/>
</dbReference>
<dbReference type="GO" id="GO:0032259">
    <property type="term" value="P:methylation"/>
    <property type="evidence" value="ECO:0007669"/>
    <property type="project" value="UniProtKB-KW"/>
</dbReference>
<dbReference type="InterPro" id="IPR043151">
    <property type="entry name" value="BAH_sf"/>
</dbReference>
<keyword evidence="12" id="KW-1185">Reference proteome</keyword>
<evidence type="ECO:0000259" key="10">
    <source>
        <dbReference type="PROSITE" id="PS51038"/>
    </source>
</evidence>
<evidence type="ECO:0000256" key="6">
    <source>
        <dbReference type="ARBA" id="ARBA00023125"/>
    </source>
</evidence>
<feature type="compositionally biased region" description="Polar residues" evidence="9">
    <location>
        <begin position="16"/>
        <end position="32"/>
    </location>
</feature>
<dbReference type="Gene3D" id="2.30.30.490">
    <property type="match status" value="1"/>
</dbReference>
<evidence type="ECO:0000256" key="5">
    <source>
        <dbReference type="ARBA" id="ARBA00022691"/>
    </source>
</evidence>
<evidence type="ECO:0000313" key="11">
    <source>
        <dbReference type="EMBL" id="OCL15421.1"/>
    </source>
</evidence>
<keyword evidence="4 8" id="KW-0808">Transferase</keyword>
<dbReference type="PRINTS" id="PR00105">
    <property type="entry name" value="C5METTRFRASE"/>
</dbReference>
<gene>
    <name evidence="11" type="ORF">AOQ84DRAFT_384033</name>
</gene>
<dbReference type="PROSITE" id="PS51679">
    <property type="entry name" value="SAM_MT_C5"/>
    <property type="match status" value="1"/>
</dbReference>
<dbReference type="PROSITE" id="PS51038">
    <property type="entry name" value="BAH"/>
    <property type="match status" value="1"/>
</dbReference>
<comment type="subcellular location">
    <subcellularLocation>
        <location evidence="1">Nucleus</location>
    </subcellularLocation>
</comment>
<dbReference type="OrthoDB" id="5376140at2759"/>
<dbReference type="AlphaFoldDB" id="A0A8E2FDX6"/>
<dbReference type="GO" id="GO:0044027">
    <property type="term" value="P:negative regulation of gene expression via chromosomal CpG island methylation"/>
    <property type="evidence" value="ECO:0007669"/>
    <property type="project" value="TreeGrafter"/>
</dbReference>